<dbReference type="GO" id="GO:0008146">
    <property type="term" value="F:sulfotransferase activity"/>
    <property type="evidence" value="ECO:0007669"/>
    <property type="project" value="InterPro"/>
</dbReference>
<evidence type="ECO:0000256" key="1">
    <source>
        <dbReference type="ARBA" id="ARBA00005771"/>
    </source>
</evidence>
<dbReference type="SUPFAM" id="SSF52540">
    <property type="entry name" value="P-loop containing nucleoside triphosphate hydrolases"/>
    <property type="match status" value="1"/>
</dbReference>
<organism evidence="4">
    <name type="scientific">hydrothermal vent metagenome</name>
    <dbReference type="NCBI Taxonomy" id="652676"/>
    <lineage>
        <taxon>unclassified sequences</taxon>
        <taxon>metagenomes</taxon>
        <taxon>ecological metagenomes</taxon>
    </lineage>
</organism>
<evidence type="ECO:0000256" key="2">
    <source>
        <dbReference type="ARBA" id="ARBA00022679"/>
    </source>
</evidence>
<feature type="domain" description="Sulfotransferase" evidence="3">
    <location>
        <begin position="34"/>
        <end position="276"/>
    </location>
</feature>
<gene>
    <name evidence="4" type="ORF">MGWOODY_XGa272</name>
</gene>
<dbReference type="PANTHER" id="PTHR11783">
    <property type="entry name" value="SULFOTRANSFERASE SULT"/>
    <property type="match status" value="1"/>
</dbReference>
<dbReference type="InterPro" id="IPR000863">
    <property type="entry name" value="Sulfotransferase_dom"/>
</dbReference>
<evidence type="ECO:0000313" key="4">
    <source>
        <dbReference type="EMBL" id="CUS51934.1"/>
    </source>
</evidence>
<dbReference type="InterPro" id="IPR027417">
    <property type="entry name" value="P-loop_NTPase"/>
</dbReference>
<comment type="similarity">
    <text evidence="1">Belongs to the sulfotransferase 1 family.</text>
</comment>
<proteinExistence type="inferred from homology"/>
<dbReference type="Gene3D" id="3.40.50.300">
    <property type="entry name" value="P-loop containing nucleotide triphosphate hydrolases"/>
    <property type="match status" value="1"/>
</dbReference>
<reference evidence="4" key="1">
    <citation type="submission" date="2015-10" db="EMBL/GenBank/DDBJ databases">
        <authorList>
            <person name="Gilbert D.G."/>
        </authorList>
    </citation>
    <scope>NUCLEOTIDE SEQUENCE</scope>
</reference>
<dbReference type="EMBL" id="CZRL01000073">
    <property type="protein sequence ID" value="CUS51934.1"/>
    <property type="molecule type" value="Genomic_DNA"/>
</dbReference>
<dbReference type="AlphaFoldDB" id="A0A160TRZ8"/>
<name>A0A160TRZ8_9ZZZZ</name>
<evidence type="ECO:0000259" key="3">
    <source>
        <dbReference type="Pfam" id="PF00685"/>
    </source>
</evidence>
<sequence>MSAINYNRWRDMLVTPVDTQRFEWVHQHWTPRADDVFIASFPKSGTTWTQQIVRLVYSRGLIHDSDPPLHTIIPWLDDSEDLPDLSVVDSMISPRVFKSHNPYHLLPRKLTESNRLIYVTRNAKDTAVSMYFHTFGFKMYEYDEPIEHFIDEFMAGRVEYGPYWTHLKSWHIQREQRNILVLHYEEMQADLAATVARVARFLDQPLTNEEIERIAQLSTFSSMKKDPRTSMQLWDEEQRKPGMPFMRKGEAGDWTNHFTLKLAQVFDNTFEAKMTGINWPW</sequence>
<dbReference type="Pfam" id="PF00685">
    <property type="entry name" value="Sulfotransfer_1"/>
    <property type="match status" value="1"/>
</dbReference>
<protein>
    <submittedName>
        <fullName evidence="4">Sulfotransferase</fullName>
    </submittedName>
</protein>
<accession>A0A160TRZ8</accession>
<keyword evidence="2 4" id="KW-0808">Transferase</keyword>